<dbReference type="PATRIC" id="fig|1423810.4.peg.953"/>
<dbReference type="Proteomes" id="UP000051789">
    <property type="component" value="Unassembled WGS sequence"/>
</dbReference>
<accession>A0A0R2C7U8</accession>
<dbReference type="PANTHER" id="PTHR12128:SF66">
    <property type="entry name" value="4-HYDROXY-2-OXOGLUTARATE ALDOLASE, MITOCHONDRIAL"/>
    <property type="match status" value="1"/>
</dbReference>
<keyword evidence="2 4" id="KW-0456">Lyase</keyword>
<evidence type="ECO:0008006" key="9">
    <source>
        <dbReference type="Google" id="ProtNLM"/>
    </source>
</evidence>
<dbReference type="PIRSF" id="PIRSF001365">
    <property type="entry name" value="DHDPS"/>
    <property type="match status" value="1"/>
</dbReference>
<evidence type="ECO:0000256" key="1">
    <source>
        <dbReference type="ARBA" id="ARBA00007592"/>
    </source>
</evidence>
<gene>
    <name evidence="7" type="ORF">FD19_GL000928</name>
</gene>
<dbReference type="InterPro" id="IPR002220">
    <property type="entry name" value="DapA-like"/>
</dbReference>
<feature type="active site" description="Schiff-base intermediate with substrate" evidence="5">
    <location>
        <position position="169"/>
    </location>
</feature>
<evidence type="ECO:0000256" key="2">
    <source>
        <dbReference type="ARBA" id="ARBA00023239"/>
    </source>
</evidence>
<dbReference type="PROSITE" id="PS00666">
    <property type="entry name" value="DHDPS_2"/>
    <property type="match status" value="1"/>
</dbReference>
<keyword evidence="8" id="KW-1185">Reference proteome</keyword>
<dbReference type="SUPFAM" id="SSF51569">
    <property type="entry name" value="Aldolase"/>
    <property type="match status" value="1"/>
</dbReference>
<evidence type="ECO:0000256" key="4">
    <source>
        <dbReference type="PIRNR" id="PIRNR001365"/>
    </source>
</evidence>
<dbReference type="EMBL" id="AYZK01000002">
    <property type="protein sequence ID" value="KRM87424.1"/>
    <property type="molecule type" value="Genomic_DNA"/>
</dbReference>
<feature type="active site" description="Proton donor/acceptor" evidence="5">
    <location>
        <position position="142"/>
    </location>
</feature>
<feature type="binding site" evidence="6">
    <location>
        <position position="214"/>
    </location>
    <ligand>
        <name>pyruvate</name>
        <dbReference type="ChEBI" id="CHEBI:15361"/>
    </ligand>
</feature>
<proteinExistence type="inferred from homology"/>
<reference evidence="7 8" key="1">
    <citation type="journal article" date="2015" name="Genome Announc.">
        <title>Expanding the biotechnology potential of lactobacilli through comparative genomics of 213 strains and associated genera.</title>
        <authorList>
            <person name="Sun Z."/>
            <person name="Harris H.M."/>
            <person name="McCann A."/>
            <person name="Guo C."/>
            <person name="Argimon S."/>
            <person name="Zhang W."/>
            <person name="Yang X."/>
            <person name="Jeffery I.B."/>
            <person name="Cooney J.C."/>
            <person name="Kagawa T.F."/>
            <person name="Liu W."/>
            <person name="Song Y."/>
            <person name="Salvetti E."/>
            <person name="Wrobel A."/>
            <person name="Rasinkangas P."/>
            <person name="Parkhill J."/>
            <person name="Rea M.C."/>
            <person name="O'Sullivan O."/>
            <person name="Ritari J."/>
            <person name="Douillard F.P."/>
            <person name="Paul Ross R."/>
            <person name="Yang R."/>
            <person name="Briner A.E."/>
            <person name="Felis G.E."/>
            <person name="de Vos W.M."/>
            <person name="Barrangou R."/>
            <person name="Klaenhammer T.R."/>
            <person name="Caufield P.W."/>
            <person name="Cui Y."/>
            <person name="Zhang H."/>
            <person name="O'Toole P.W."/>
        </authorList>
    </citation>
    <scope>NUCLEOTIDE SEQUENCE [LARGE SCALE GENOMIC DNA]</scope>
    <source>
        <strain evidence="7 8">DSM 22698</strain>
    </source>
</reference>
<comment type="caution">
    <text evidence="7">The sequence shown here is derived from an EMBL/GenBank/DDBJ whole genome shotgun (WGS) entry which is preliminary data.</text>
</comment>
<protein>
    <recommendedName>
        <fullName evidence="9">Dihydrodipicolinate synthetase</fullName>
    </recommendedName>
</protein>
<sequence length="327" mass="36470">MEAFVMSDISGVISPCITLFKEDGSVDEPATLDLWTYFFANGVDGLFVTGSYGLGPLMTNDERLSLFKVAVKAREKFPDRKLIAHVGAADTKSAVELATQAEALGFDAVAAVAPWYNKYSEDLIFDYFKTIIQSVNIPTYAYNNPKTSGFMFTLDFVKKLQAVGLKGLKDASVDFKFLSSVFYDAKLNHKDFHVILGTENCWLTWSQMGGDTIIGGMTNYVPDVDYKIKKIFETNNYEAKIKAYTLATNFRKQILFTDSTISSHVALKAEGRYAGFSRAPMEVPYTDEHINNAKKLITGIRRDIDALIKEYNFDIPEPETLSTASAK</sequence>
<comment type="similarity">
    <text evidence="1 4">Belongs to the DapA family.</text>
</comment>
<dbReference type="SMART" id="SM01130">
    <property type="entry name" value="DHDPS"/>
    <property type="match status" value="1"/>
</dbReference>
<dbReference type="STRING" id="1423810.FD19_GL000928"/>
<keyword evidence="3" id="KW-0704">Schiff base</keyword>
<evidence type="ECO:0000256" key="5">
    <source>
        <dbReference type="PIRSR" id="PIRSR001365-1"/>
    </source>
</evidence>
<dbReference type="InterPro" id="IPR020625">
    <property type="entry name" value="Schiff_base-form_aldolases_AS"/>
</dbReference>
<evidence type="ECO:0000256" key="6">
    <source>
        <dbReference type="PIRSR" id="PIRSR001365-2"/>
    </source>
</evidence>
<evidence type="ECO:0000256" key="3">
    <source>
        <dbReference type="ARBA" id="ARBA00023270"/>
    </source>
</evidence>
<name>A0A0R2C7U8_9LACO</name>
<evidence type="ECO:0000313" key="8">
    <source>
        <dbReference type="Proteomes" id="UP000051789"/>
    </source>
</evidence>
<organism evidence="7 8">
    <name type="scientific">Lacticaseibacillus thailandensis DSM 22698 = JCM 13996</name>
    <dbReference type="NCBI Taxonomy" id="1423810"/>
    <lineage>
        <taxon>Bacteria</taxon>
        <taxon>Bacillati</taxon>
        <taxon>Bacillota</taxon>
        <taxon>Bacilli</taxon>
        <taxon>Lactobacillales</taxon>
        <taxon>Lactobacillaceae</taxon>
        <taxon>Lacticaseibacillus</taxon>
    </lineage>
</organism>
<dbReference type="GO" id="GO:0008840">
    <property type="term" value="F:4-hydroxy-tetrahydrodipicolinate synthase activity"/>
    <property type="evidence" value="ECO:0007669"/>
    <property type="project" value="TreeGrafter"/>
</dbReference>
<dbReference type="Gene3D" id="3.20.20.70">
    <property type="entry name" value="Aldolase class I"/>
    <property type="match status" value="1"/>
</dbReference>
<dbReference type="PANTHER" id="PTHR12128">
    <property type="entry name" value="DIHYDRODIPICOLINATE SYNTHASE"/>
    <property type="match status" value="1"/>
</dbReference>
<dbReference type="Pfam" id="PF00701">
    <property type="entry name" value="DHDPS"/>
    <property type="match status" value="1"/>
</dbReference>
<dbReference type="GO" id="GO:0044281">
    <property type="term" value="P:small molecule metabolic process"/>
    <property type="evidence" value="ECO:0007669"/>
    <property type="project" value="UniProtKB-ARBA"/>
</dbReference>
<dbReference type="PRINTS" id="PR00146">
    <property type="entry name" value="DHPICSNTHASE"/>
</dbReference>
<dbReference type="CDD" id="cd00408">
    <property type="entry name" value="DHDPS-like"/>
    <property type="match status" value="1"/>
</dbReference>
<dbReference type="InterPro" id="IPR013785">
    <property type="entry name" value="Aldolase_TIM"/>
</dbReference>
<dbReference type="AlphaFoldDB" id="A0A0R2C7U8"/>
<evidence type="ECO:0000313" key="7">
    <source>
        <dbReference type="EMBL" id="KRM87424.1"/>
    </source>
</evidence>